<dbReference type="Gene3D" id="1.10.150.290">
    <property type="entry name" value="S-adenosyl-L-methionine-dependent methyltransferases"/>
    <property type="match status" value="1"/>
</dbReference>
<dbReference type="SUPFAM" id="SSF53335">
    <property type="entry name" value="S-adenosyl-L-methionine-dependent methyltransferases"/>
    <property type="match status" value="1"/>
</dbReference>
<keyword evidence="1 4" id="KW-0489">Methyltransferase</keyword>
<reference evidence="4" key="2">
    <citation type="journal article" date="2021" name="Sci. Rep.">
        <title>The distribution of antibiotic resistance genes in chicken gut microbiota commensals.</title>
        <authorList>
            <person name="Juricova H."/>
            <person name="Matiasovicova J."/>
            <person name="Kubasova T."/>
            <person name="Cejkova D."/>
            <person name="Rychlik I."/>
        </authorList>
    </citation>
    <scope>NUCLEOTIDE SEQUENCE</scope>
    <source>
        <strain evidence="4">An836</strain>
    </source>
</reference>
<dbReference type="GO" id="GO:0030798">
    <property type="term" value="F:trans-aconitate 2-methyltransferase activity"/>
    <property type="evidence" value="ECO:0007669"/>
    <property type="project" value="InterPro"/>
</dbReference>
<name>A0A938WVY4_9BIFI</name>
<evidence type="ECO:0000256" key="2">
    <source>
        <dbReference type="ARBA" id="ARBA00022679"/>
    </source>
</evidence>
<dbReference type="Gene3D" id="3.40.50.150">
    <property type="entry name" value="Vaccinia Virus protein VP39"/>
    <property type="match status" value="1"/>
</dbReference>
<dbReference type="Proteomes" id="UP000718821">
    <property type="component" value="Unassembled WGS sequence"/>
</dbReference>
<comment type="caution">
    <text evidence="4">The sequence shown here is derived from an EMBL/GenBank/DDBJ whole genome shotgun (WGS) entry which is preliminary data.</text>
</comment>
<feature type="domain" description="Methyltransferase" evidence="3">
    <location>
        <begin position="38"/>
        <end position="128"/>
    </location>
</feature>
<evidence type="ECO:0000313" key="5">
    <source>
        <dbReference type="Proteomes" id="UP000718821"/>
    </source>
</evidence>
<reference evidence="4" key="1">
    <citation type="submission" date="2020-08" db="EMBL/GenBank/DDBJ databases">
        <authorList>
            <person name="Cejkova D."/>
            <person name="Kubasova T."/>
            <person name="Jahodarova E."/>
            <person name="Rychlik I."/>
        </authorList>
    </citation>
    <scope>NUCLEOTIDE SEQUENCE</scope>
    <source>
        <strain evidence="4">An836</strain>
    </source>
</reference>
<proteinExistence type="predicted"/>
<dbReference type="Pfam" id="PF13649">
    <property type="entry name" value="Methyltransf_25"/>
    <property type="match status" value="1"/>
</dbReference>
<dbReference type="CDD" id="cd02440">
    <property type="entry name" value="AdoMet_MTases"/>
    <property type="match status" value="1"/>
</dbReference>
<dbReference type="InterPro" id="IPR023149">
    <property type="entry name" value="Trans_acon_MeTrfase_C"/>
</dbReference>
<sequence>MDFTWDATQYLKFSDQRTQPSRDLVGRLPADDGSVRRVLDIGCGPGNSTQLLRDRYPKAEVLGIDSSESMVEAARAQHPDIDFEVADATDLDALPDDFDVVFSNACLQWVPDHRSVIPAFLRRVRAGGVAACQFTETINQPAHRIMRALAVEAPFAEHIGEHGARPYHHLGGDRFDVGAYYDLVAPHARHTQVWETTYWHALDGYEGVVEWYRGTGMRPYLAQLPDDDLRTAYEQAFVDRLRAVYPLHANGTVLVPMPRFFFLAAM</sequence>
<protein>
    <submittedName>
        <fullName evidence="4">Methyltransferase domain-containing protein</fullName>
    </submittedName>
</protein>
<evidence type="ECO:0000259" key="3">
    <source>
        <dbReference type="Pfam" id="PF13649"/>
    </source>
</evidence>
<accession>A0A938WVY4</accession>
<keyword evidence="2" id="KW-0808">Transferase</keyword>
<dbReference type="PANTHER" id="PTHR43861:SF1">
    <property type="entry name" value="TRANS-ACONITATE 2-METHYLTRANSFERASE"/>
    <property type="match status" value="1"/>
</dbReference>
<dbReference type="RefSeq" id="WP_204467845.1">
    <property type="nucleotide sequence ID" value="NZ_JACLYU010000003.1"/>
</dbReference>
<dbReference type="InterPro" id="IPR029063">
    <property type="entry name" value="SAM-dependent_MTases_sf"/>
</dbReference>
<dbReference type="EMBL" id="JACLYU010000003">
    <property type="protein sequence ID" value="MBM6699249.1"/>
    <property type="molecule type" value="Genomic_DNA"/>
</dbReference>
<gene>
    <name evidence="4" type="ORF">H7U32_02685</name>
</gene>
<dbReference type="AlphaFoldDB" id="A0A938WVY4"/>
<dbReference type="InterPro" id="IPR041698">
    <property type="entry name" value="Methyltransf_25"/>
</dbReference>
<organism evidence="4 5">
    <name type="scientific">Bifidobacterium pullorum subsp. saeculare</name>
    <dbReference type="NCBI Taxonomy" id="78257"/>
    <lineage>
        <taxon>Bacteria</taxon>
        <taxon>Bacillati</taxon>
        <taxon>Actinomycetota</taxon>
        <taxon>Actinomycetes</taxon>
        <taxon>Bifidobacteriales</taxon>
        <taxon>Bifidobacteriaceae</taxon>
        <taxon>Bifidobacterium</taxon>
    </lineage>
</organism>
<dbReference type="PANTHER" id="PTHR43861">
    <property type="entry name" value="TRANS-ACONITATE 2-METHYLTRANSFERASE-RELATED"/>
    <property type="match status" value="1"/>
</dbReference>
<dbReference type="GO" id="GO:0032259">
    <property type="term" value="P:methylation"/>
    <property type="evidence" value="ECO:0007669"/>
    <property type="project" value="UniProtKB-KW"/>
</dbReference>
<keyword evidence="5" id="KW-1185">Reference proteome</keyword>
<evidence type="ECO:0000256" key="1">
    <source>
        <dbReference type="ARBA" id="ARBA00022603"/>
    </source>
</evidence>
<evidence type="ECO:0000313" key="4">
    <source>
        <dbReference type="EMBL" id="MBM6699249.1"/>
    </source>
</evidence>